<reference evidence="2" key="1">
    <citation type="submission" date="2023-01" db="EMBL/GenBank/DDBJ databases">
        <title>Genome assembly of the deep-sea coral Lophelia pertusa.</title>
        <authorList>
            <person name="Herrera S."/>
            <person name="Cordes E."/>
        </authorList>
    </citation>
    <scope>NUCLEOTIDE SEQUENCE</scope>
    <source>
        <strain evidence="2">USNM1676648</strain>
        <tissue evidence="2">Polyp</tissue>
    </source>
</reference>
<dbReference type="Proteomes" id="UP001163046">
    <property type="component" value="Unassembled WGS sequence"/>
</dbReference>
<comment type="caution">
    <text evidence="2">The sequence shown here is derived from an EMBL/GenBank/DDBJ whole genome shotgun (WGS) entry which is preliminary data.</text>
</comment>
<keyword evidence="2" id="KW-0255">Endonuclease</keyword>
<evidence type="ECO:0000313" key="3">
    <source>
        <dbReference type="Proteomes" id="UP001163046"/>
    </source>
</evidence>
<dbReference type="PANTHER" id="PTHR21541">
    <property type="entry name" value="BTB POZ DOMAIN CONTAINING 12"/>
    <property type="match status" value="1"/>
</dbReference>
<name>A0A9W9YNB0_9CNID</name>
<dbReference type="AlphaFoldDB" id="A0A9W9YNB0"/>
<keyword evidence="2" id="KW-0540">Nuclease</keyword>
<dbReference type="GO" id="GO:0004519">
    <property type="term" value="F:endonuclease activity"/>
    <property type="evidence" value="ECO:0007669"/>
    <property type="project" value="UniProtKB-KW"/>
</dbReference>
<evidence type="ECO:0000256" key="1">
    <source>
        <dbReference type="SAM" id="MobiDB-lite"/>
    </source>
</evidence>
<keyword evidence="2" id="KW-0378">Hydrolase</keyword>
<feature type="compositionally biased region" description="Basic residues" evidence="1">
    <location>
        <begin position="8"/>
        <end position="19"/>
    </location>
</feature>
<feature type="region of interest" description="Disordered" evidence="1">
    <location>
        <begin position="164"/>
        <end position="190"/>
    </location>
</feature>
<dbReference type="EMBL" id="MU827319">
    <property type="protein sequence ID" value="KAJ7357653.1"/>
    <property type="molecule type" value="Genomic_DNA"/>
</dbReference>
<feature type="region of interest" description="Disordered" evidence="1">
    <location>
        <begin position="1"/>
        <end position="35"/>
    </location>
</feature>
<feature type="compositionally biased region" description="Basic and acidic residues" evidence="1">
    <location>
        <begin position="164"/>
        <end position="184"/>
    </location>
</feature>
<keyword evidence="3" id="KW-1185">Reference proteome</keyword>
<dbReference type="OrthoDB" id="5576441at2759"/>
<protein>
    <submittedName>
        <fullName evidence="2">5'-flap endonuclease</fullName>
    </submittedName>
</protein>
<dbReference type="GO" id="GO:0000712">
    <property type="term" value="P:resolution of meiotic recombination intermediates"/>
    <property type="evidence" value="ECO:0007669"/>
    <property type="project" value="TreeGrafter"/>
</dbReference>
<organism evidence="2 3">
    <name type="scientific">Desmophyllum pertusum</name>
    <dbReference type="NCBI Taxonomy" id="174260"/>
    <lineage>
        <taxon>Eukaryota</taxon>
        <taxon>Metazoa</taxon>
        <taxon>Cnidaria</taxon>
        <taxon>Anthozoa</taxon>
        <taxon>Hexacorallia</taxon>
        <taxon>Scleractinia</taxon>
        <taxon>Caryophylliina</taxon>
        <taxon>Caryophylliidae</taxon>
        <taxon>Desmophyllum</taxon>
    </lineage>
</organism>
<accession>A0A9W9YNB0</accession>
<proteinExistence type="predicted"/>
<gene>
    <name evidence="2" type="primary">SLX4_1</name>
    <name evidence="2" type="ORF">OS493_023784</name>
</gene>
<sequence>MTGEVKGARSKRCLSRNKRSKPEKSTENELCPDEAASGTFTAVRSRQPASYLHPNQRSDPLENLLVETTEDSNSVDCLKGNLVAGTSKDHKNDAFDFCDDDDGAINDDDDESRGSNESCSNKRKRIYSGELEPSSFTNVVSKFKRARKALDNLKQPIYLEKCKDASEPKRESKRTVDKSSERNKKGSCAKTLSTTEGSLYQLHKVDDITDNMLPQVGDQKQNLNTTNQDKVDDVYEEKIVGDIKPLDDRKDCPRNQVCPVCGLTFSPTEVMDVVNKHINSCLDGDADGRNRESILSVATCENIGEDLFFCQLCQKDLSKMNSQRRQQHINRCCDQAGKAEEMPPLNTAIPIQLQCPICGKGFKSSKSRQNTSQEMCTGI</sequence>
<evidence type="ECO:0000313" key="2">
    <source>
        <dbReference type="EMBL" id="KAJ7357653.1"/>
    </source>
</evidence>
<dbReference type="GO" id="GO:0033557">
    <property type="term" value="C:Slx1-Slx4 complex"/>
    <property type="evidence" value="ECO:0007669"/>
    <property type="project" value="TreeGrafter"/>
</dbReference>
<dbReference type="PANTHER" id="PTHR21541:SF3">
    <property type="entry name" value="STRUCTURE-SPECIFIC ENDONUCLEASE SUBUNIT SLX4"/>
    <property type="match status" value="1"/>
</dbReference>